<dbReference type="Proteomes" id="UP000789595">
    <property type="component" value="Unassembled WGS sequence"/>
</dbReference>
<dbReference type="GO" id="GO:0031415">
    <property type="term" value="C:NatA complex"/>
    <property type="evidence" value="ECO:0007669"/>
    <property type="project" value="InterPro"/>
</dbReference>
<evidence type="ECO:0000259" key="5">
    <source>
        <dbReference type="PROSITE" id="PS51186"/>
    </source>
</evidence>
<dbReference type="PROSITE" id="PS51186">
    <property type="entry name" value="GNAT"/>
    <property type="match status" value="1"/>
</dbReference>
<gene>
    <name evidence="6" type="ORF">PECAL_6P18210</name>
</gene>
<protein>
    <recommendedName>
        <fullName evidence="5">N-acetyltransferase domain-containing protein</fullName>
    </recommendedName>
</protein>
<sequence length="238" mass="26274">MRLLTSGLYVTNLVSAVLCERPVARWSRAAARRGVKPRRQVRSWALRTDGEVRGDVLVRRARNDDIPRIQRCNRASLPENYNDGFYARHIADWGHLAYVAECVDDADDLAGYVLGRVNERGSELPAPVTAASRTRPVDGHVTSLAVHAKHRRRGVARALMRQVHKNMALEVDCAKLHVRCSNAQALQLYAGLGYDVVDVVQSYYHDGEAAYLMQADVKKLAAADAAEDSASEEAVLAA</sequence>
<dbReference type="CDD" id="cd04301">
    <property type="entry name" value="NAT_SF"/>
    <property type="match status" value="1"/>
</dbReference>
<feature type="domain" description="N-acetyltransferase" evidence="5">
    <location>
        <begin position="56"/>
        <end position="218"/>
    </location>
</feature>
<reference evidence="6" key="1">
    <citation type="submission" date="2021-11" db="EMBL/GenBank/DDBJ databases">
        <authorList>
            <consortium name="Genoscope - CEA"/>
            <person name="William W."/>
        </authorList>
    </citation>
    <scope>NUCLEOTIDE SEQUENCE</scope>
</reference>
<evidence type="ECO:0000256" key="4">
    <source>
        <dbReference type="SAM" id="SignalP"/>
    </source>
</evidence>
<organism evidence="6 7">
    <name type="scientific">Pelagomonas calceolata</name>
    <dbReference type="NCBI Taxonomy" id="35677"/>
    <lineage>
        <taxon>Eukaryota</taxon>
        <taxon>Sar</taxon>
        <taxon>Stramenopiles</taxon>
        <taxon>Ochrophyta</taxon>
        <taxon>Pelagophyceae</taxon>
        <taxon>Pelagomonadales</taxon>
        <taxon>Pelagomonadaceae</taxon>
        <taxon>Pelagomonas</taxon>
    </lineage>
</organism>
<dbReference type="Gene3D" id="3.40.630.30">
    <property type="match status" value="1"/>
</dbReference>
<dbReference type="OrthoDB" id="25586at2759"/>
<keyword evidence="2" id="KW-0012">Acyltransferase</keyword>
<comment type="similarity">
    <text evidence="3">Belongs to the acetyltransferase family. ARD1 subfamily.</text>
</comment>
<feature type="signal peptide" evidence="4">
    <location>
        <begin position="1"/>
        <end position="19"/>
    </location>
</feature>
<feature type="chain" id="PRO_5035317571" description="N-acetyltransferase domain-containing protein" evidence="4">
    <location>
        <begin position="20"/>
        <end position="238"/>
    </location>
</feature>
<dbReference type="GO" id="GO:1990189">
    <property type="term" value="F:protein N-terminal-serine acetyltransferase activity"/>
    <property type="evidence" value="ECO:0007669"/>
    <property type="project" value="TreeGrafter"/>
</dbReference>
<dbReference type="AlphaFoldDB" id="A0A8J2STZ0"/>
<dbReference type="InterPro" id="IPR000182">
    <property type="entry name" value="GNAT_dom"/>
</dbReference>
<evidence type="ECO:0000313" key="6">
    <source>
        <dbReference type="EMBL" id="CAH0380179.1"/>
    </source>
</evidence>
<comment type="caution">
    <text evidence="6">The sequence shown here is derived from an EMBL/GenBank/DDBJ whole genome shotgun (WGS) entry which is preliminary data.</text>
</comment>
<evidence type="ECO:0000313" key="7">
    <source>
        <dbReference type="Proteomes" id="UP000789595"/>
    </source>
</evidence>
<dbReference type="SUPFAM" id="SSF55729">
    <property type="entry name" value="Acyl-CoA N-acyltransferases (Nat)"/>
    <property type="match status" value="1"/>
</dbReference>
<evidence type="ECO:0000256" key="1">
    <source>
        <dbReference type="ARBA" id="ARBA00022679"/>
    </source>
</evidence>
<keyword evidence="4" id="KW-0732">Signal</keyword>
<dbReference type="InterPro" id="IPR016181">
    <property type="entry name" value="Acyl_CoA_acyltransferase"/>
</dbReference>
<dbReference type="Pfam" id="PF00583">
    <property type="entry name" value="Acetyltransf_1"/>
    <property type="match status" value="1"/>
</dbReference>
<name>A0A8J2STZ0_9STRA</name>
<dbReference type="GO" id="GO:1990190">
    <property type="term" value="F:protein-N-terminal-glutamate acetyltransferase activity"/>
    <property type="evidence" value="ECO:0007669"/>
    <property type="project" value="TreeGrafter"/>
</dbReference>
<keyword evidence="1" id="KW-0808">Transferase</keyword>
<keyword evidence="7" id="KW-1185">Reference proteome</keyword>
<dbReference type="EMBL" id="CAKKNE010000006">
    <property type="protein sequence ID" value="CAH0380179.1"/>
    <property type="molecule type" value="Genomic_DNA"/>
</dbReference>
<dbReference type="PANTHER" id="PTHR23091:SF4">
    <property type="entry name" value="N-TERMINAL AMINO-ACID N(ALPHA)-ACETYLTRANSFERASE NATA"/>
    <property type="match status" value="1"/>
</dbReference>
<dbReference type="PANTHER" id="PTHR23091">
    <property type="entry name" value="N-TERMINAL ACETYLTRANSFERASE"/>
    <property type="match status" value="1"/>
</dbReference>
<proteinExistence type="inferred from homology"/>
<dbReference type="InterPro" id="IPR045047">
    <property type="entry name" value="Ard1-like"/>
</dbReference>
<accession>A0A8J2STZ0</accession>
<evidence type="ECO:0000256" key="2">
    <source>
        <dbReference type="ARBA" id="ARBA00023315"/>
    </source>
</evidence>
<evidence type="ECO:0000256" key="3">
    <source>
        <dbReference type="ARBA" id="ARBA00025786"/>
    </source>
</evidence>